<dbReference type="GO" id="GO:0005635">
    <property type="term" value="C:nuclear envelope"/>
    <property type="evidence" value="ECO:0007669"/>
    <property type="project" value="TreeGrafter"/>
</dbReference>
<dbReference type="AlphaFoldDB" id="A0A834Y591"/>
<sequence>MNAAVIQVLQQASSQDPAVLKPAEQTLREWETQAGFYTALYNVFSNHSLPVNVRWMALLCFKNGVDKYWRKNAPNGISEEEKKYLRTSLIINFNEPVNQLATHLAVVIGKIARLDCPREWDTLIPTLIEVIQGQNSIIQHRGLLTLHHVVKTLASKRLSADRQLFEQLTTNIFNFTLNLWNTFTESFLILSSNGADNTQIQENLEKALLLLRILRKLILNGMPIVSKSDDAMMFIRELFPRSKSCLECRKTLLLRNNNNQSNDLIEKLEKFIIHMTKVLWGIQECHPICYIEFLQSSLEFTFYYCFTDAGQPYVFTKFVIQCLNIMKTSLIHQNYRAPLGIQTEDESVLRRELASKKSYEIKGAFFTKELLKEIIMWLVTRYFLLTNEDLELWNNDPENFAIDDSRDSWKYNIGACTESLFLSFFSQFSDDILPILVELVQKHYQPVHPNNWEGILLKDAVYLAVGLAASELYDDVDFDQWFSTTLKQELEVNDINYKIIKRRVCWLIGKWTRVKLSSELRPELYKMMVKALGSNEDLVVRIEASNTLKQALDDFQFNSEEFSPFIETTFTLLFNLLREANECDTKMQILYVLSFMIEHVGDDIKPFIGPFSAYLPSLWQISEDHNMLKCAIISTLVHYVKALGPESSVLEPLIVGMVGLSCDLNQDAHVYLLEDGLVLWLALLENAQTPTQGIMDLLGYMPALLEVALDQVTIKPAFCIIEAYILLNPQVFIVQFGNRIVEGFISIMSDFRRDDATHLMTLLDIIMIVSPDQGPRVIQKILIKIFKVVYNNETIDLNVPESMYVIARVLLTSRDIFSQILTQLATEFGQDKTSEMILAGIIDAWLEKISWDVKQLEPLKLLALALCSLLNSASPTIVVQKFPNIITSIVECLNDLNSSNESSDQPPGFIDPLLITNLPKNVQAYGVDPDTLWRSAHDARKELSENNDIVHTVCLRSSLRNQLNSLQRCMNKSQYEQMIGSLSPEINQQLAEYLNEPLFNKMSECRI</sequence>
<dbReference type="PANTHER" id="PTHR10997">
    <property type="entry name" value="IMPORTIN-7, 8, 11"/>
    <property type="match status" value="1"/>
</dbReference>
<keyword evidence="3" id="KW-0813">Transport</keyword>
<dbReference type="SMART" id="SM00913">
    <property type="entry name" value="IBN_N"/>
    <property type="match status" value="1"/>
</dbReference>
<evidence type="ECO:0000256" key="3">
    <source>
        <dbReference type="ARBA" id="ARBA00022448"/>
    </source>
</evidence>
<keyword evidence="7" id="KW-1185">Reference proteome</keyword>
<feature type="domain" description="Importin N-terminal" evidence="5">
    <location>
        <begin position="23"/>
        <end position="90"/>
    </location>
</feature>
<gene>
    <name evidence="6" type="ORF">HCN44_009510</name>
</gene>
<keyword evidence="4" id="KW-0539">Nucleus</keyword>
<dbReference type="Gene3D" id="1.25.10.10">
    <property type="entry name" value="Leucine-rich Repeat Variant"/>
    <property type="match status" value="1"/>
</dbReference>
<dbReference type="InterPro" id="IPR001494">
    <property type="entry name" value="Importin-beta_N"/>
</dbReference>
<dbReference type="EMBL" id="JACMRX010000001">
    <property type="protein sequence ID" value="KAF7998112.1"/>
    <property type="molecule type" value="Genomic_DNA"/>
</dbReference>
<name>A0A834Y591_APHGI</name>
<comment type="subcellular location">
    <subcellularLocation>
        <location evidence="1">Nucleus</location>
    </subcellularLocation>
</comment>
<dbReference type="Proteomes" id="UP000639338">
    <property type="component" value="Unassembled WGS sequence"/>
</dbReference>
<protein>
    <recommendedName>
        <fullName evidence="5">Importin N-terminal domain-containing protein</fullName>
    </recommendedName>
</protein>
<comment type="caution">
    <text evidence="6">The sequence shown here is derived from an EMBL/GenBank/DDBJ whole genome shotgun (WGS) entry which is preliminary data.</text>
</comment>
<evidence type="ECO:0000256" key="2">
    <source>
        <dbReference type="ARBA" id="ARBA00007991"/>
    </source>
</evidence>
<evidence type="ECO:0000256" key="1">
    <source>
        <dbReference type="ARBA" id="ARBA00004123"/>
    </source>
</evidence>
<dbReference type="InterPro" id="IPR016024">
    <property type="entry name" value="ARM-type_fold"/>
</dbReference>
<dbReference type="Pfam" id="PF03810">
    <property type="entry name" value="IBN_N"/>
    <property type="match status" value="1"/>
</dbReference>
<organism evidence="6 7">
    <name type="scientific">Aphidius gifuensis</name>
    <name type="common">Parasitoid wasp</name>
    <dbReference type="NCBI Taxonomy" id="684658"/>
    <lineage>
        <taxon>Eukaryota</taxon>
        <taxon>Metazoa</taxon>
        <taxon>Ecdysozoa</taxon>
        <taxon>Arthropoda</taxon>
        <taxon>Hexapoda</taxon>
        <taxon>Insecta</taxon>
        <taxon>Pterygota</taxon>
        <taxon>Neoptera</taxon>
        <taxon>Endopterygota</taxon>
        <taxon>Hymenoptera</taxon>
        <taxon>Apocrita</taxon>
        <taxon>Ichneumonoidea</taxon>
        <taxon>Braconidae</taxon>
        <taxon>Aphidiinae</taxon>
        <taxon>Aphidius</taxon>
    </lineage>
</organism>
<dbReference type="PROSITE" id="PS50166">
    <property type="entry name" value="IMPORTIN_B_NT"/>
    <property type="match status" value="1"/>
</dbReference>
<accession>A0A834Y591</accession>
<evidence type="ECO:0000259" key="5">
    <source>
        <dbReference type="PROSITE" id="PS50166"/>
    </source>
</evidence>
<dbReference type="OrthoDB" id="361693at2759"/>
<dbReference type="InterPro" id="IPR011989">
    <property type="entry name" value="ARM-like"/>
</dbReference>
<dbReference type="GO" id="GO:0031267">
    <property type="term" value="F:small GTPase binding"/>
    <property type="evidence" value="ECO:0007669"/>
    <property type="project" value="InterPro"/>
</dbReference>
<evidence type="ECO:0000313" key="7">
    <source>
        <dbReference type="Proteomes" id="UP000639338"/>
    </source>
</evidence>
<evidence type="ECO:0000256" key="4">
    <source>
        <dbReference type="ARBA" id="ARBA00023242"/>
    </source>
</evidence>
<dbReference type="PANTHER" id="PTHR10997:SF7">
    <property type="entry name" value="IMPORTIN-11"/>
    <property type="match status" value="1"/>
</dbReference>
<comment type="similarity">
    <text evidence="2">Belongs to the importin beta family.</text>
</comment>
<dbReference type="Pfam" id="PF25758">
    <property type="entry name" value="TPR_IPO11"/>
    <property type="match status" value="1"/>
</dbReference>
<dbReference type="GO" id="GO:0006606">
    <property type="term" value="P:protein import into nucleus"/>
    <property type="evidence" value="ECO:0007669"/>
    <property type="project" value="TreeGrafter"/>
</dbReference>
<dbReference type="SUPFAM" id="SSF48371">
    <property type="entry name" value="ARM repeat"/>
    <property type="match status" value="1"/>
</dbReference>
<reference evidence="6 7" key="1">
    <citation type="submission" date="2020-08" db="EMBL/GenBank/DDBJ databases">
        <title>Aphidius gifuensis genome sequencing and assembly.</title>
        <authorList>
            <person name="Du Z."/>
        </authorList>
    </citation>
    <scope>NUCLEOTIDE SEQUENCE [LARGE SCALE GENOMIC DNA]</scope>
    <source>
        <strain evidence="6">YNYX2018</strain>
        <tissue evidence="6">Adults</tissue>
    </source>
</reference>
<dbReference type="InterPro" id="IPR058669">
    <property type="entry name" value="TPR_IPO7/11-like"/>
</dbReference>
<evidence type="ECO:0000313" key="6">
    <source>
        <dbReference type="EMBL" id="KAF7998112.1"/>
    </source>
</evidence>
<proteinExistence type="inferred from homology"/>
<dbReference type="GO" id="GO:0005829">
    <property type="term" value="C:cytosol"/>
    <property type="evidence" value="ECO:0007669"/>
    <property type="project" value="TreeGrafter"/>
</dbReference>